<protein>
    <submittedName>
        <fullName evidence="10">General substrate transporter</fullName>
    </submittedName>
</protein>
<evidence type="ECO:0000259" key="9">
    <source>
        <dbReference type="PROSITE" id="PS50850"/>
    </source>
</evidence>
<sequence>MISKPEAKLEPGDTPALSNAAEQTISFAACLLGTVASAGGFMLGYASGQISGFFPMNDFAQRFGEEQADGTFLFSAVRQGTIVGFLDIGCLLGALLAGKLADAAGRRWAISLMAFFGCVGTAIEISASRGRWVQFALGRAVTGVSVGSLAVVVPMYQAESSPAAVRGLVVSLYQLLVTLGIWAAEMVNWATEARADSGCWRIPNGLGVIWALALGVGILFFPESPRHAFRKGHAEEARHTIARLAGLDPNSPGVEREMAAIKAKLDEERRAAETRWHDMFTGDRMLYRVALGVVLEACMQLTGVNFFFYYGTTVFKSTGISNSYVTQLVFGSVNVVCTVAGLYLIHRAPRRAALIGGAACMMACFFVYAFVGHYSLDHEDPMRTPAAGAVLIAVSCLATAAFASTWGLLVWSVVAEMYPSQYRAKCMALATAANLLWNFLISFFTRFITDAIDYFYGFVFACSCAVAVLVVFFFLIEPKGRTLEEIDTMYILRVPPNKSGKWRAEDVRH</sequence>
<feature type="transmembrane region" description="Helical" evidence="8">
    <location>
        <begin position="25"/>
        <end position="46"/>
    </location>
</feature>
<name>A0AAN7CP69_9PEZI</name>
<keyword evidence="3 7" id="KW-0813">Transport</keyword>
<evidence type="ECO:0000256" key="1">
    <source>
        <dbReference type="ARBA" id="ARBA00004141"/>
    </source>
</evidence>
<dbReference type="InterPro" id="IPR003663">
    <property type="entry name" value="Sugar/inositol_transpt"/>
</dbReference>
<feature type="domain" description="Major facilitator superfamily (MFS) profile" evidence="9">
    <location>
        <begin position="32"/>
        <end position="479"/>
    </location>
</feature>
<reference evidence="10" key="2">
    <citation type="submission" date="2023-05" db="EMBL/GenBank/DDBJ databases">
        <authorList>
            <consortium name="Lawrence Berkeley National Laboratory"/>
            <person name="Steindorff A."/>
            <person name="Hensen N."/>
            <person name="Bonometti L."/>
            <person name="Westerberg I."/>
            <person name="Brannstrom I.O."/>
            <person name="Guillou S."/>
            <person name="Cros-Aarteil S."/>
            <person name="Calhoun S."/>
            <person name="Haridas S."/>
            <person name="Kuo A."/>
            <person name="Mondo S."/>
            <person name="Pangilinan J."/>
            <person name="Riley R."/>
            <person name="Labutti K."/>
            <person name="Andreopoulos B."/>
            <person name="Lipzen A."/>
            <person name="Chen C."/>
            <person name="Yanf M."/>
            <person name="Daum C."/>
            <person name="Ng V."/>
            <person name="Clum A."/>
            <person name="Ohm R."/>
            <person name="Martin F."/>
            <person name="Silar P."/>
            <person name="Natvig D."/>
            <person name="Lalanne C."/>
            <person name="Gautier V."/>
            <person name="Ament-Velasquez S.L."/>
            <person name="Kruys A."/>
            <person name="Hutchinson M.I."/>
            <person name="Powell A.J."/>
            <person name="Barry K."/>
            <person name="Miller A.N."/>
            <person name="Grigoriev I.V."/>
            <person name="Debuchy R."/>
            <person name="Gladieux P."/>
            <person name="Thoren M.H."/>
            <person name="Johannesson H."/>
        </authorList>
    </citation>
    <scope>NUCLEOTIDE SEQUENCE</scope>
    <source>
        <strain evidence="10">CBS 359.72</strain>
    </source>
</reference>
<evidence type="ECO:0000256" key="4">
    <source>
        <dbReference type="ARBA" id="ARBA00022692"/>
    </source>
</evidence>
<dbReference type="EMBL" id="MU857692">
    <property type="protein sequence ID" value="KAK4245724.1"/>
    <property type="molecule type" value="Genomic_DNA"/>
</dbReference>
<keyword evidence="4 8" id="KW-0812">Transmembrane</keyword>
<feature type="transmembrane region" description="Helical" evidence="8">
    <location>
        <begin position="133"/>
        <end position="156"/>
    </location>
</feature>
<dbReference type="FunFam" id="1.20.1250.20:FF:000044">
    <property type="entry name" value="Hexose transporter Hxt3p"/>
    <property type="match status" value="1"/>
</dbReference>
<feature type="transmembrane region" description="Helical" evidence="8">
    <location>
        <begin position="163"/>
        <end position="182"/>
    </location>
</feature>
<feature type="transmembrane region" description="Helical" evidence="8">
    <location>
        <begin position="454"/>
        <end position="476"/>
    </location>
</feature>
<gene>
    <name evidence="10" type="ORF">C7999DRAFT_16083</name>
</gene>
<comment type="subcellular location">
    <subcellularLocation>
        <location evidence="1">Membrane</location>
        <topology evidence="1">Multi-pass membrane protein</topology>
    </subcellularLocation>
</comment>
<dbReference type="Gene3D" id="1.20.1250.20">
    <property type="entry name" value="MFS general substrate transporter like domains"/>
    <property type="match status" value="1"/>
</dbReference>
<keyword evidence="11" id="KW-1185">Reference proteome</keyword>
<accession>A0AAN7CP69</accession>
<dbReference type="PROSITE" id="PS00216">
    <property type="entry name" value="SUGAR_TRANSPORT_1"/>
    <property type="match status" value="1"/>
</dbReference>
<dbReference type="Pfam" id="PF00083">
    <property type="entry name" value="Sugar_tr"/>
    <property type="match status" value="1"/>
</dbReference>
<evidence type="ECO:0000256" key="8">
    <source>
        <dbReference type="SAM" id="Phobius"/>
    </source>
</evidence>
<feature type="transmembrane region" description="Helical" evidence="8">
    <location>
        <begin position="426"/>
        <end position="448"/>
    </location>
</feature>
<feature type="transmembrane region" description="Helical" evidence="8">
    <location>
        <begin position="391"/>
        <end position="414"/>
    </location>
</feature>
<evidence type="ECO:0000313" key="10">
    <source>
        <dbReference type="EMBL" id="KAK4245724.1"/>
    </source>
</evidence>
<reference evidence="10" key="1">
    <citation type="journal article" date="2023" name="Mol. Phylogenet. Evol.">
        <title>Genome-scale phylogeny and comparative genomics of the fungal order Sordariales.</title>
        <authorList>
            <person name="Hensen N."/>
            <person name="Bonometti L."/>
            <person name="Westerberg I."/>
            <person name="Brannstrom I.O."/>
            <person name="Guillou S."/>
            <person name="Cros-Aarteil S."/>
            <person name="Calhoun S."/>
            <person name="Haridas S."/>
            <person name="Kuo A."/>
            <person name="Mondo S."/>
            <person name="Pangilinan J."/>
            <person name="Riley R."/>
            <person name="LaButti K."/>
            <person name="Andreopoulos B."/>
            <person name="Lipzen A."/>
            <person name="Chen C."/>
            <person name="Yan M."/>
            <person name="Daum C."/>
            <person name="Ng V."/>
            <person name="Clum A."/>
            <person name="Steindorff A."/>
            <person name="Ohm R.A."/>
            <person name="Martin F."/>
            <person name="Silar P."/>
            <person name="Natvig D.O."/>
            <person name="Lalanne C."/>
            <person name="Gautier V."/>
            <person name="Ament-Velasquez S.L."/>
            <person name="Kruys A."/>
            <person name="Hutchinson M.I."/>
            <person name="Powell A.J."/>
            <person name="Barry K."/>
            <person name="Miller A.N."/>
            <person name="Grigoriev I.V."/>
            <person name="Debuchy R."/>
            <person name="Gladieux P."/>
            <person name="Hiltunen Thoren M."/>
            <person name="Johannesson H."/>
        </authorList>
    </citation>
    <scope>NUCLEOTIDE SEQUENCE</scope>
    <source>
        <strain evidence="10">CBS 359.72</strain>
    </source>
</reference>
<proteinExistence type="inferred from homology"/>
<dbReference type="InterPro" id="IPR020846">
    <property type="entry name" value="MFS_dom"/>
</dbReference>
<dbReference type="AlphaFoldDB" id="A0AAN7CP69"/>
<dbReference type="InterPro" id="IPR005829">
    <property type="entry name" value="Sugar_transporter_CS"/>
</dbReference>
<feature type="transmembrane region" description="Helical" evidence="8">
    <location>
        <begin position="324"/>
        <end position="345"/>
    </location>
</feature>
<evidence type="ECO:0000256" key="2">
    <source>
        <dbReference type="ARBA" id="ARBA00010992"/>
    </source>
</evidence>
<feature type="transmembrane region" description="Helical" evidence="8">
    <location>
        <begin position="285"/>
        <end position="312"/>
    </location>
</feature>
<dbReference type="SUPFAM" id="SSF103473">
    <property type="entry name" value="MFS general substrate transporter"/>
    <property type="match status" value="1"/>
</dbReference>
<dbReference type="GO" id="GO:0016020">
    <property type="term" value="C:membrane"/>
    <property type="evidence" value="ECO:0007669"/>
    <property type="project" value="UniProtKB-SubCell"/>
</dbReference>
<evidence type="ECO:0000256" key="7">
    <source>
        <dbReference type="RuleBase" id="RU003346"/>
    </source>
</evidence>
<dbReference type="Proteomes" id="UP001303647">
    <property type="component" value="Unassembled WGS sequence"/>
</dbReference>
<dbReference type="NCBIfam" id="TIGR00879">
    <property type="entry name" value="SP"/>
    <property type="match status" value="1"/>
</dbReference>
<dbReference type="PRINTS" id="PR00171">
    <property type="entry name" value="SUGRTRNSPORT"/>
</dbReference>
<evidence type="ECO:0000256" key="3">
    <source>
        <dbReference type="ARBA" id="ARBA00022448"/>
    </source>
</evidence>
<keyword evidence="5 8" id="KW-1133">Transmembrane helix</keyword>
<evidence type="ECO:0000256" key="5">
    <source>
        <dbReference type="ARBA" id="ARBA00022989"/>
    </source>
</evidence>
<dbReference type="InterPro" id="IPR005828">
    <property type="entry name" value="MFS_sugar_transport-like"/>
</dbReference>
<dbReference type="InterPro" id="IPR050360">
    <property type="entry name" value="MFS_Sugar_Transporters"/>
</dbReference>
<feature type="transmembrane region" description="Helical" evidence="8">
    <location>
        <begin position="82"/>
        <end position="101"/>
    </location>
</feature>
<feature type="transmembrane region" description="Helical" evidence="8">
    <location>
        <begin position="202"/>
        <end position="221"/>
    </location>
</feature>
<feature type="transmembrane region" description="Helical" evidence="8">
    <location>
        <begin position="108"/>
        <end position="127"/>
    </location>
</feature>
<dbReference type="InterPro" id="IPR036259">
    <property type="entry name" value="MFS_trans_sf"/>
</dbReference>
<dbReference type="GO" id="GO:0005351">
    <property type="term" value="F:carbohydrate:proton symporter activity"/>
    <property type="evidence" value="ECO:0007669"/>
    <property type="project" value="TreeGrafter"/>
</dbReference>
<evidence type="ECO:0000256" key="6">
    <source>
        <dbReference type="ARBA" id="ARBA00023136"/>
    </source>
</evidence>
<feature type="transmembrane region" description="Helical" evidence="8">
    <location>
        <begin position="352"/>
        <end position="371"/>
    </location>
</feature>
<organism evidence="10 11">
    <name type="scientific">Corynascus novoguineensis</name>
    <dbReference type="NCBI Taxonomy" id="1126955"/>
    <lineage>
        <taxon>Eukaryota</taxon>
        <taxon>Fungi</taxon>
        <taxon>Dikarya</taxon>
        <taxon>Ascomycota</taxon>
        <taxon>Pezizomycotina</taxon>
        <taxon>Sordariomycetes</taxon>
        <taxon>Sordariomycetidae</taxon>
        <taxon>Sordariales</taxon>
        <taxon>Chaetomiaceae</taxon>
        <taxon>Corynascus</taxon>
    </lineage>
</organism>
<dbReference type="PANTHER" id="PTHR48022:SF92">
    <property type="entry name" value="LOW AFFINITY GLUCOSE TRANSPORTER MSTE"/>
    <property type="match status" value="1"/>
</dbReference>
<dbReference type="PANTHER" id="PTHR48022">
    <property type="entry name" value="PLASTIDIC GLUCOSE TRANSPORTER 4"/>
    <property type="match status" value="1"/>
</dbReference>
<keyword evidence="6 8" id="KW-0472">Membrane</keyword>
<evidence type="ECO:0000313" key="11">
    <source>
        <dbReference type="Proteomes" id="UP001303647"/>
    </source>
</evidence>
<comment type="similarity">
    <text evidence="2 7">Belongs to the major facilitator superfamily. Sugar transporter (TC 2.A.1.1) family.</text>
</comment>
<dbReference type="PROSITE" id="PS50850">
    <property type="entry name" value="MFS"/>
    <property type="match status" value="1"/>
</dbReference>
<dbReference type="PROSITE" id="PS00217">
    <property type="entry name" value="SUGAR_TRANSPORT_2"/>
    <property type="match status" value="1"/>
</dbReference>
<comment type="caution">
    <text evidence="10">The sequence shown here is derived from an EMBL/GenBank/DDBJ whole genome shotgun (WGS) entry which is preliminary data.</text>
</comment>